<feature type="repeat" description="ANK" evidence="3">
    <location>
        <begin position="387"/>
        <end position="419"/>
    </location>
</feature>
<gene>
    <name evidence="5" type="ORF">HO173_011605</name>
</gene>
<dbReference type="PROSITE" id="PS50297">
    <property type="entry name" value="ANK_REP_REGION"/>
    <property type="match status" value="2"/>
</dbReference>
<evidence type="ECO:0000313" key="5">
    <source>
        <dbReference type="EMBL" id="KAF6228758.1"/>
    </source>
</evidence>
<feature type="region of interest" description="Disordered" evidence="4">
    <location>
        <begin position="76"/>
        <end position="127"/>
    </location>
</feature>
<reference evidence="5 6" key="1">
    <citation type="journal article" date="2020" name="Genomics">
        <title>Complete, high-quality genomes from long-read metagenomic sequencing of two wolf lichen thalli reveals enigmatic genome architecture.</title>
        <authorList>
            <person name="McKenzie S.K."/>
            <person name="Walston R.F."/>
            <person name="Allen J.L."/>
        </authorList>
    </citation>
    <scope>NUCLEOTIDE SEQUENCE [LARGE SCALE GENOMIC DNA]</scope>
    <source>
        <strain evidence="5">WasteWater2</strain>
    </source>
</reference>
<comment type="caution">
    <text evidence="5">The sequence shown here is derived from an EMBL/GenBank/DDBJ whole genome shotgun (WGS) entry which is preliminary data.</text>
</comment>
<dbReference type="InterPro" id="IPR002110">
    <property type="entry name" value="Ankyrin_rpt"/>
</dbReference>
<keyword evidence="6" id="KW-1185">Reference proteome</keyword>
<protein>
    <recommendedName>
        <fullName evidence="7">Ankyrin repeat protein</fullName>
    </recommendedName>
</protein>
<sequence length="534" mass="59641">MWPCITALDQRQIRGTRRSVASADIEGKSPHDRDWENSQQRCDFCETHRLPCGPNVRYSEDLAVIRRREVVFGNANAGRSSQAGERHSEGPTARSALNVPAPATRSRRGRNVGPPDAGSAEDGREPFGTESIADLEEKAFSKYDLASVESTHWNILIRASVLRVDDFHALGTTLAYVTQPAFVYCPSHRAQQPYQDLSIEEKLHELSINIYDIAVEARDRNESHLARWILFDLVFALDQYRLFDTRKRNILLKIARMFQELRHPWHYAHVLLKIAGMYRGPALPTQEGPFHLLAESSHLLAESFPTSSMSIRRVLVNRWNETVGGIHVDSNLNVPPLHAAVQHRNPSIILALLSNPNDCSSTPLAPPLTMPSRVGQVRADIDERDLNSRTALFAAVANGDEPCCSALLYHGADANIRDDHGHTALEVAVRRGYLNIVDLLIYYKALVNPDITGCSSLPLHAAIESSDLSSNLQLRIIHRLLESGAEAYLRRHADNKHAIDLAVDRGEHELAESIRQRVPSLSQSHTPFMGQIIS</sequence>
<dbReference type="PROSITE" id="PS50088">
    <property type="entry name" value="ANK_REPEAT"/>
    <property type="match status" value="2"/>
</dbReference>
<dbReference type="OrthoDB" id="341259at2759"/>
<dbReference type="Proteomes" id="UP000578531">
    <property type="component" value="Unassembled WGS sequence"/>
</dbReference>
<name>A0A8H6CSI7_9LECA</name>
<dbReference type="PANTHER" id="PTHR24198">
    <property type="entry name" value="ANKYRIN REPEAT AND PROTEIN KINASE DOMAIN-CONTAINING PROTEIN"/>
    <property type="match status" value="1"/>
</dbReference>
<proteinExistence type="predicted"/>
<dbReference type="Pfam" id="PF12796">
    <property type="entry name" value="Ank_2"/>
    <property type="match status" value="1"/>
</dbReference>
<dbReference type="AlphaFoldDB" id="A0A8H6CSI7"/>
<accession>A0A8H6CSI7</accession>
<evidence type="ECO:0000256" key="2">
    <source>
        <dbReference type="ARBA" id="ARBA00023043"/>
    </source>
</evidence>
<dbReference type="InterPro" id="IPR036770">
    <property type="entry name" value="Ankyrin_rpt-contain_sf"/>
</dbReference>
<feature type="repeat" description="ANK" evidence="3">
    <location>
        <begin position="420"/>
        <end position="448"/>
    </location>
</feature>
<dbReference type="Gene3D" id="1.25.40.20">
    <property type="entry name" value="Ankyrin repeat-containing domain"/>
    <property type="match status" value="1"/>
</dbReference>
<evidence type="ECO:0000256" key="4">
    <source>
        <dbReference type="SAM" id="MobiDB-lite"/>
    </source>
</evidence>
<dbReference type="PANTHER" id="PTHR24198:SF165">
    <property type="entry name" value="ANKYRIN REPEAT-CONTAINING PROTEIN-RELATED"/>
    <property type="match status" value="1"/>
</dbReference>
<dbReference type="SUPFAM" id="SSF48403">
    <property type="entry name" value="Ankyrin repeat"/>
    <property type="match status" value="1"/>
</dbReference>
<feature type="region of interest" description="Disordered" evidence="4">
    <location>
        <begin position="15"/>
        <end position="37"/>
    </location>
</feature>
<dbReference type="SMART" id="SM00248">
    <property type="entry name" value="ANK"/>
    <property type="match status" value="5"/>
</dbReference>
<keyword evidence="1" id="KW-0677">Repeat</keyword>
<evidence type="ECO:0000313" key="6">
    <source>
        <dbReference type="Proteomes" id="UP000578531"/>
    </source>
</evidence>
<dbReference type="RefSeq" id="XP_037159573.1">
    <property type="nucleotide sequence ID" value="XM_037313485.1"/>
</dbReference>
<organism evidence="5 6">
    <name type="scientific">Letharia columbiana</name>
    <dbReference type="NCBI Taxonomy" id="112416"/>
    <lineage>
        <taxon>Eukaryota</taxon>
        <taxon>Fungi</taxon>
        <taxon>Dikarya</taxon>
        <taxon>Ascomycota</taxon>
        <taxon>Pezizomycotina</taxon>
        <taxon>Lecanoromycetes</taxon>
        <taxon>OSLEUM clade</taxon>
        <taxon>Lecanoromycetidae</taxon>
        <taxon>Lecanorales</taxon>
        <taxon>Lecanorineae</taxon>
        <taxon>Parmeliaceae</taxon>
        <taxon>Letharia</taxon>
    </lineage>
</organism>
<evidence type="ECO:0000256" key="3">
    <source>
        <dbReference type="PROSITE-ProRule" id="PRU00023"/>
    </source>
</evidence>
<feature type="compositionally biased region" description="Basic and acidic residues" evidence="4">
    <location>
        <begin position="25"/>
        <end position="36"/>
    </location>
</feature>
<keyword evidence="2 3" id="KW-0040">ANK repeat</keyword>
<evidence type="ECO:0008006" key="7">
    <source>
        <dbReference type="Google" id="ProtNLM"/>
    </source>
</evidence>
<evidence type="ECO:0000256" key="1">
    <source>
        <dbReference type="ARBA" id="ARBA00022737"/>
    </source>
</evidence>
<dbReference type="GeneID" id="59293247"/>
<dbReference type="EMBL" id="JACCJC010000074">
    <property type="protein sequence ID" value="KAF6228758.1"/>
    <property type="molecule type" value="Genomic_DNA"/>
</dbReference>